<evidence type="ECO:0000256" key="2">
    <source>
        <dbReference type="ARBA" id="ARBA00004514"/>
    </source>
</evidence>
<dbReference type="GO" id="GO:0007165">
    <property type="term" value="P:signal transduction"/>
    <property type="evidence" value="ECO:0007669"/>
    <property type="project" value="UniProtKB-ARBA"/>
</dbReference>
<evidence type="ECO:0000256" key="11">
    <source>
        <dbReference type="ARBA" id="ARBA00074232"/>
    </source>
</evidence>
<keyword evidence="5" id="KW-0256">Endoplasmic reticulum</keyword>
<accession>A0A6L2PYX8</accession>
<dbReference type="AlphaFoldDB" id="A0A6L2PYX8"/>
<dbReference type="InterPro" id="IPR001932">
    <property type="entry name" value="PPM-type_phosphatase-like_dom"/>
</dbReference>
<dbReference type="GO" id="GO:0008047">
    <property type="term" value="F:enzyme activator activity"/>
    <property type="evidence" value="ECO:0007669"/>
    <property type="project" value="UniProtKB-ARBA"/>
</dbReference>
<dbReference type="GO" id="GO:0005829">
    <property type="term" value="C:cytosol"/>
    <property type="evidence" value="ECO:0007669"/>
    <property type="project" value="UniProtKB-SubCell"/>
</dbReference>
<feature type="compositionally biased region" description="Polar residues" evidence="14">
    <location>
        <begin position="507"/>
        <end position="520"/>
    </location>
</feature>
<keyword evidence="7" id="KW-0472">Membrane</keyword>
<evidence type="ECO:0000256" key="10">
    <source>
        <dbReference type="ARBA" id="ARBA00062935"/>
    </source>
</evidence>
<dbReference type="CDD" id="cd00143">
    <property type="entry name" value="PP2Cc"/>
    <property type="match status" value="1"/>
</dbReference>
<evidence type="ECO:0000256" key="12">
    <source>
        <dbReference type="ARBA" id="ARBA00080486"/>
    </source>
</evidence>
<dbReference type="PROSITE" id="PS51746">
    <property type="entry name" value="PPM_2"/>
    <property type="match status" value="1"/>
</dbReference>
<evidence type="ECO:0000256" key="14">
    <source>
        <dbReference type="SAM" id="MobiDB-lite"/>
    </source>
</evidence>
<comment type="caution">
    <text evidence="16">The sequence shown here is derived from an EMBL/GenBank/DDBJ whole genome shotgun (WGS) entry which is preliminary data.</text>
</comment>
<gene>
    <name evidence="16" type="ORF">Cfor_04935</name>
</gene>
<dbReference type="Proteomes" id="UP000502823">
    <property type="component" value="Unassembled WGS sequence"/>
</dbReference>
<protein>
    <recommendedName>
        <fullName evidence="11">TGF-beta-activated kinase 1 and MAP3K7-binding protein 1</fullName>
    </recommendedName>
    <alternativeName>
        <fullName evidence="12">Mitogen-activated protein kinase kinase kinase 7-interacting protein 1</fullName>
    </alternativeName>
    <alternativeName>
        <fullName evidence="13">TGF-beta-activated kinase 1-binding protein 1</fullName>
    </alternativeName>
</protein>
<feature type="region of interest" description="Disordered" evidence="14">
    <location>
        <begin position="507"/>
        <end position="556"/>
    </location>
</feature>
<evidence type="ECO:0000256" key="9">
    <source>
        <dbReference type="ARBA" id="ARBA00057862"/>
    </source>
</evidence>
<evidence type="ECO:0000256" key="6">
    <source>
        <dbReference type="ARBA" id="ARBA00022843"/>
    </source>
</evidence>
<evidence type="ECO:0000313" key="16">
    <source>
        <dbReference type="EMBL" id="GFG37841.1"/>
    </source>
</evidence>
<feature type="compositionally biased region" description="Low complexity" evidence="14">
    <location>
        <begin position="521"/>
        <end position="547"/>
    </location>
</feature>
<evidence type="ECO:0000256" key="8">
    <source>
        <dbReference type="ARBA" id="ARBA00023180"/>
    </source>
</evidence>
<dbReference type="InterPro" id="IPR036457">
    <property type="entry name" value="PPM-type-like_dom_sf"/>
</dbReference>
<dbReference type="EMBL" id="BLKM01012920">
    <property type="protein sequence ID" value="GFG37841.1"/>
    <property type="molecule type" value="Genomic_DNA"/>
</dbReference>
<dbReference type="FunFam" id="3.60.40.10:FF:000014">
    <property type="entry name" value="TGF-beta-activated kinase 1 and MAP3K7-binding protein 1-like"/>
    <property type="match status" value="1"/>
</dbReference>
<comment type="function">
    <text evidence="9">Key adapter protein that plays an essential role in JNK and NF-kappa-B activation and proinflammatory cytokines production in response to stimulation with TLRs and cytokines. Mechanistically, associates with the catalytic domain of MAP3K7/TAK1 to trigger MAP3K7/TAK1 autophosphorylation leading to its full activation. Similarly, associates with MAPK14 and triggers its autophosphorylation and subsequent activation. In turn, MAPK14 phosphorylates TAB1 and inhibits MAP3K7/TAK1 activation in a feedback control mechanism. Also plays a role in recruiting MAPK14 to the TAK1 complex for the phosphorylation of the TAB2 and TAB3 regulatory subunits.</text>
</comment>
<dbReference type="PANTHER" id="PTHR13832:SF533">
    <property type="entry name" value="TGF-BETA-ACTIVATED KINASE 1 AND MAP3K7-BINDING PROTEIN 1"/>
    <property type="match status" value="1"/>
</dbReference>
<evidence type="ECO:0000256" key="5">
    <source>
        <dbReference type="ARBA" id="ARBA00022824"/>
    </source>
</evidence>
<feature type="domain" description="PPM-type phosphatase" evidence="15">
    <location>
        <begin position="138"/>
        <end position="480"/>
    </location>
</feature>
<keyword evidence="3" id="KW-0963">Cytoplasm</keyword>
<dbReference type="Gene3D" id="3.60.40.10">
    <property type="entry name" value="PPM-type phosphatase domain"/>
    <property type="match status" value="1"/>
</dbReference>
<comment type="subunit">
    <text evidence="10">Interacts with XIAP and BIRC7. Interacts with TRAF6 and MAP3K7; during IL-1 signaling. Identified in the TRIKA2 complex composed of MAP3K7, TAB1 and TAB2. Interacts with TRAF6 and MAPK14; these interactions allow MAPK14 autophosphorylation. Interacts with STING1; interaction takes place following cGAMP activation and promotes TAB1 recruitment to the endoplasmic reticulum, triggering MAP3K7/TAK1 activation and STING1 phosphorylation.</text>
</comment>
<dbReference type="GO" id="GO:0004722">
    <property type="term" value="F:protein serine/threonine phosphatase activity"/>
    <property type="evidence" value="ECO:0007669"/>
    <property type="project" value="InterPro"/>
</dbReference>
<dbReference type="GO" id="GO:1902533">
    <property type="term" value="P:positive regulation of intracellular signal transduction"/>
    <property type="evidence" value="ECO:0007669"/>
    <property type="project" value="UniProtKB-ARBA"/>
</dbReference>
<keyword evidence="4" id="KW-0597">Phosphoprotein</keyword>
<evidence type="ECO:0000313" key="17">
    <source>
        <dbReference type="Proteomes" id="UP000502823"/>
    </source>
</evidence>
<dbReference type="SMART" id="SM00332">
    <property type="entry name" value="PP2Cc"/>
    <property type="match status" value="1"/>
</dbReference>
<sequence>MHVPPFLLFEMPVSRLWIVSGKLVLKIFTKVHQGPHTLVCVLTDEVGSFTRAQQSALTDTVPSAVLRVNQNYCSLGHPGTRVQMLCMNLQVEHHLAKMVEGSCMVVKVMPCVHIYHSQIRFCIILPVTDIETLRLRLGVGFSTNQIYREDGCRQEEHQFEDRSFHCCVDDNTFLYGVFDGHEGVQAATFALQRMAAEILLGQLTGKTSDEEVKEVLRQAFIAVEKGYLDSVDDRLAERTSLQYEIPDGMTSYQAYQKFPHLVDKLNALNCELSAGTTVVVALVYSGRLYVANVGDSRALLCRTDSNGVLRVVQLSVDHDLRNEDELLRLSQLGLDVEKFKQGSRLGNQEITRCLGNYLVKGCYKEFEELMSARAEPVIAEPEIHGGIELDESCRFLLLMSDGLYKSLEEATRTDQVNKDLAQMAVEQFRVQSTLTGVAQAVVDKIVRIHHDVYMSGSTSPDGHSTVAGKRDDITFLVRNFNFPLPNALNSPTNAVVRFNPIVTTVSTPSWSAGDDNSTIENSLSDTGTSNTTDDQNNDTSTTESSSDLFPDRPNPLDRNRRIDAYVDFSDFFLNVEKARSEGTLPSDIEF</sequence>
<keyword evidence="17" id="KW-1185">Reference proteome</keyword>
<evidence type="ECO:0000256" key="4">
    <source>
        <dbReference type="ARBA" id="ARBA00022553"/>
    </source>
</evidence>
<dbReference type="Pfam" id="PF00481">
    <property type="entry name" value="PP2C"/>
    <property type="match status" value="1"/>
</dbReference>
<dbReference type="InterPro" id="IPR015655">
    <property type="entry name" value="PP2C"/>
</dbReference>
<proteinExistence type="predicted"/>
<organism evidence="16 17">
    <name type="scientific">Coptotermes formosanus</name>
    <name type="common">Formosan subterranean termite</name>
    <dbReference type="NCBI Taxonomy" id="36987"/>
    <lineage>
        <taxon>Eukaryota</taxon>
        <taxon>Metazoa</taxon>
        <taxon>Ecdysozoa</taxon>
        <taxon>Arthropoda</taxon>
        <taxon>Hexapoda</taxon>
        <taxon>Insecta</taxon>
        <taxon>Pterygota</taxon>
        <taxon>Neoptera</taxon>
        <taxon>Polyneoptera</taxon>
        <taxon>Dictyoptera</taxon>
        <taxon>Blattodea</taxon>
        <taxon>Blattoidea</taxon>
        <taxon>Termitoidae</taxon>
        <taxon>Rhinotermitidae</taxon>
        <taxon>Coptotermes</taxon>
    </lineage>
</organism>
<keyword evidence="8" id="KW-0325">Glycoprotein</keyword>
<dbReference type="SUPFAM" id="SSF81606">
    <property type="entry name" value="PP2C-like"/>
    <property type="match status" value="1"/>
</dbReference>
<dbReference type="PANTHER" id="PTHR13832">
    <property type="entry name" value="PROTEIN PHOSPHATASE 2C"/>
    <property type="match status" value="1"/>
</dbReference>
<keyword evidence="6" id="KW-0832">Ubl conjugation</keyword>
<name>A0A6L2PYX8_COPFO</name>
<comment type="subcellular location">
    <subcellularLocation>
        <location evidence="2">Cytoplasm</location>
        <location evidence="2">Cytosol</location>
    </subcellularLocation>
    <subcellularLocation>
        <location evidence="1">Endoplasmic reticulum membrane</location>
        <topology evidence="1">Peripheral membrane protein</topology>
        <orientation evidence="1">Cytoplasmic side</orientation>
    </subcellularLocation>
</comment>
<dbReference type="InParanoid" id="A0A6L2PYX8"/>
<evidence type="ECO:0000256" key="1">
    <source>
        <dbReference type="ARBA" id="ARBA00004397"/>
    </source>
</evidence>
<dbReference type="GO" id="GO:0005789">
    <property type="term" value="C:endoplasmic reticulum membrane"/>
    <property type="evidence" value="ECO:0007669"/>
    <property type="project" value="UniProtKB-SubCell"/>
</dbReference>
<reference evidence="17" key="1">
    <citation type="submission" date="2020-01" db="EMBL/GenBank/DDBJ databases">
        <title>Draft genome sequence of the Termite Coptotermes fromosanus.</title>
        <authorList>
            <person name="Itakura S."/>
            <person name="Yosikawa Y."/>
            <person name="Umezawa K."/>
        </authorList>
    </citation>
    <scope>NUCLEOTIDE SEQUENCE [LARGE SCALE GENOMIC DNA]</scope>
</reference>
<dbReference type="OrthoDB" id="10049211at2759"/>
<evidence type="ECO:0000259" key="15">
    <source>
        <dbReference type="PROSITE" id="PS51746"/>
    </source>
</evidence>
<evidence type="ECO:0000256" key="7">
    <source>
        <dbReference type="ARBA" id="ARBA00023136"/>
    </source>
</evidence>
<evidence type="ECO:0000256" key="13">
    <source>
        <dbReference type="ARBA" id="ARBA00080658"/>
    </source>
</evidence>
<evidence type="ECO:0000256" key="3">
    <source>
        <dbReference type="ARBA" id="ARBA00022490"/>
    </source>
</evidence>